<reference evidence="3" key="1">
    <citation type="submission" date="2016-07" db="EMBL/GenBank/DDBJ databases">
        <title>Nontailed viruses are major unrecognized killers of bacteria in the ocean.</title>
        <authorList>
            <person name="Kauffman K."/>
            <person name="Hussain F."/>
            <person name="Yang J."/>
            <person name="Arevalo P."/>
            <person name="Brown J."/>
            <person name="Cutler M."/>
            <person name="Kelly L."/>
            <person name="Polz M.F."/>
        </authorList>
    </citation>
    <scope>NUCLEOTIDE SEQUENCE [LARGE SCALE GENOMIC DNA]</scope>
    <source>
        <strain evidence="3">10N.261.55.E11</strain>
    </source>
</reference>
<comment type="caution">
    <text evidence="2">The sequence shown here is derived from an EMBL/GenBank/DDBJ whole genome shotgun (WGS) entry which is preliminary data.</text>
</comment>
<evidence type="ECO:0000313" key="2">
    <source>
        <dbReference type="EMBL" id="PMJ64353.1"/>
    </source>
</evidence>
<sequence length="207" mass="23405">MTTEQKTISNHGRNQSGTFDDIFGGNTANQPIFTKPEALYRSRLDDNGSALSFVMNVFEKSYFHYIDTPEEKGYIQCNGENCTLCEAQIKLDHHILTPAYNFIEERMEILAIPPTLKPTSLAPQLKPLLNKGGLLVNIVKKGYHYEVTSSDIPAGIVIDKDKVMEFKEAYDNSEFALSDIYQIRTNEELETIPQIATRLILKRGRVA</sequence>
<evidence type="ECO:0000256" key="1">
    <source>
        <dbReference type="SAM" id="MobiDB-lite"/>
    </source>
</evidence>
<organism evidence="2 3">
    <name type="scientific">Vibrio splendidus</name>
    <dbReference type="NCBI Taxonomy" id="29497"/>
    <lineage>
        <taxon>Bacteria</taxon>
        <taxon>Pseudomonadati</taxon>
        <taxon>Pseudomonadota</taxon>
        <taxon>Gammaproteobacteria</taxon>
        <taxon>Vibrionales</taxon>
        <taxon>Vibrionaceae</taxon>
        <taxon>Vibrio</taxon>
    </lineage>
</organism>
<proteinExistence type="predicted"/>
<name>A0A2N7F9V4_VIBSP</name>
<feature type="region of interest" description="Disordered" evidence="1">
    <location>
        <begin position="1"/>
        <end position="22"/>
    </location>
</feature>
<accession>A0A2N7F9V4</accession>
<evidence type="ECO:0000313" key="3">
    <source>
        <dbReference type="Proteomes" id="UP000235330"/>
    </source>
</evidence>
<dbReference type="Proteomes" id="UP000235330">
    <property type="component" value="Unassembled WGS sequence"/>
</dbReference>
<dbReference type="RefSeq" id="WP_102516736.1">
    <property type="nucleotide sequence ID" value="NZ_CAWNSM010000032.1"/>
</dbReference>
<dbReference type="AlphaFoldDB" id="A0A2N7F9V4"/>
<dbReference type="EMBL" id="MCWU01000032">
    <property type="protein sequence ID" value="PMJ64353.1"/>
    <property type="molecule type" value="Genomic_DNA"/>
</dbReference>
<feature type="compositionally biased region" description="Polar residues" evidence="1">
    <location>
        <begin position="1"/>
        <end position="18"/>
    </location>
</feature>
<protein>
    <submittedName>
        <fullName evidence="2">Uncharacterized protein</fullName>
    </submittedName>
</protein>
<gene>
    <name evidence="2" type="ORF">BCU17_21550</name>
</gene>